<proteinExistence type="predicted"/>
<evidence type="ECO:0000313" key="3">
    <source>
        <dbReference type="Proteomes" id="UP000184121"/>
    </source>
</evidence>
<organism evidence="2 3">
    <name type="scientific">Flavobacterium saccharophilum</name>
    <dbReference type="NCBI Taxonomy" id="29534"/>
    <lineage>
        <taxon>Bacteria</taxon>
        <taxon>Pseudomonadati</taxon>
        <taxon>Bacteroidota</taxon>
        <taxon>Flavobacteriia</taxon>
        <taxon>Flavobacteriales</taxon>
        <taxon>Flavobacteriaceae</taxon>
        <taxon>Flavobacterium</taxon>
    </lineage>
</organism>
<evidence type="ECO:0000256" key="1">
    <source>
        <dbReference type="SAM" id="SignalP"/>
    </source>
</evidence>
<dbReference type="OrthoDB" id="1138938at2"/>
<dbReference type="Gene3D" id="3.10.450.360">
    <property type="match status" value="1"/>
</dbReference>
<evidence type="ECO:0000313" key="2">
    <source>
        <dbReference type="EMBL" id="SHM35531.1"/>
    </source>
</evidence>
<name>A0A1M7I423_9FLAO</name>
<reference evidence="3" key="1">
    <citation type="submission" date="2016-11" db="EMBL/GenBank/DDBJ databases">
        <authorList>
            <person name="Varghese N."/>
            <person name="Submissions S."/>
        </authorList>
    </citation>
    <scope>NUCLEOTIDE SEQUENCE [LARGE SCALE GENOMIC DNA]</scope>
    <source>
        <strain evidence="3">DSM 1811</strain>
    </source>
</reference>
<feature type="signal peptide" evidence="1">
    <location>
        <begin position="1"/>
        <end position="18"/>
    </location>
</feature>
<keyword evidence="1" id="KW-0732">Signal</keyword>
<dbReference type="EMBL" id="FRBY01000004">
    <property type="protein sequence ID" value="SHM35531.1"/>
    <property type="molecule type" value="Genomic_DNA"/>
</dbReference>
<dbReference type="Proteomes" id="UP000184121">
    <property type="component" value="Unassembled WGS sequence"/>
</dbReference>
<protein>
    <submittedName>
        <fullName evidence="2">Putative beta-lactamase-inhibitor-like, PepSY-like</fullName>
    </submittedName>
</protein>
<feature type="chain" id="PRO_5009926753" evidence="1">
    <location>
        <begin position="19"/>
        <end position="157"/>
    </location>
</feature>
<gene>
    <name evidence="2" type="ORF">SAMN05444366_3004</name>
</gene>
<accession>A0A1M7I423</accession>
<dbReference type="AlphaFoldDB" id="A0A1M7I423"/>
<keyword evidence="3" id="KW-1185">Reference proteome</keyword>
<sequence>MKNVFIAVLLLCSGFLMAQEGTNMKEKITPPEKVLFTFQKEYPNKVPVWAMEYVGDDNDEVRYEAKFKTDTNAEALAVYDNLGVLKAYELQIPLSQLPAKAQAYLKKNYPPKAIKEIAVVVDYKSKTTYEVMVEKASRFYDVVFDKNGGFDVIIEKN</sequence>
<dbReference type="SUPFAM" id="SSF160574">
    <property type="entry name" value="BT0923-like"/>
    <property type="match status" value="1"/>
</dbReference>
<dbReference type="RefSeq" id="WP_072973685.1">
    <property type="nucleotide sequence ID" value="NZ_FRBY01000004.1"/>
</dbReference>